<dbReference type="InterPro" id="IPR041489">
    <property type="entry name" value="PDZ_6"/>
</dbReference>
<dbReference type="SUPFAM" id="SSF49452">
    <property type="entry name" value="Starch-binding domain-like"/>
    <property type="match status" value="3"/>
</dbReference>
<gene>
    <name evidence="4" type="ORF">ENSA5_46910</name>
</gene>
<dbReference type="Gene3D" id="2.30.42.10">
    <property type="match status" value="1"/>
</dbReference>
<accession>A0A2S9XJ06</accession>
<feature type="domain" description="PDZ" evidence="3">
    <location>
        <begin position="856"/>
        <end position="918"/>
    </location>
</feature>
<evidence type="ECO:0000259" key="3">
    <source>
        <dbReference type="PROSITE" id="PS50106"/>
    </source>
</evidence>
<dbReference type="InterPro" id="IPR051417">
    <property type="entry name" value="SDr/BOS_complex"/>
</dbReference>
<dbReference type="Pfam" id="PF13620">
    <property type="entry name" value="CarboxypepD_reg"/>
    <property type="match status" value="3"/>
</dbReference>
<comment type="caution">
    <text evidence="4">The sequence shown here is derived from an EMBL/GenBank/DDBJ whole genome shotgun (WGS) entry which is preliminary data.</text>
</comment>
<dbReference type="InterPro" id="IPR036034">
    <property type="entry name" value="PDZ_sf"/>
</dbReference>
<dbReference type="SUPFAM" id="SSF49478">
    <property type="entry name" value="Cna protein B-type domain"/>
    <property type="match status" value="1"/>
</dbReference>
<name>A0A2S9XJ06_9BACT</name>
<dbReference type="PROSITE" id="PS50106">
    <property type="entry name" value="PDZ"/>
    <property type="match status" value="1"/>
</dbReference>
<proteinExistence type="predicted"/>
<dbReference type="PANTHER" id="PTHR23303:SF14">
    <property type="entry name" value="BOS COMPLEX SUBUNIT NOMO1-RELATED"/>
    <property type="match status" value="1"/>
</dbReference>
<dbReference type="Gene3D" id="2.60.40.1120">
    <property type="entry name" value="Carboxypeptidase-like, regulatory domain"/>
    <property type="match status" value="4"/>
</dbReference>
<keyword evidence="5" id="KW-1185">Reference proteome</keyword>
<dbReference type="Proteomes" id="UP000237968">
    <property type="component" value="Unassembled WGS sequence"/>
</dbReference>
<evidence type="ECO:0000256" key="1">
    <source>
        <dbReference type="ARBA" id="ARBA00022729"/>
    </source>
</evidence>
<dbReference type="SUPFAM" id="SSF50156">
    <property type="entry name" value="PDZ domain-like"/>
    <property type="match status" value="1"/>
</dbReference>
<dbReference type="InterPro" id="IPR013784">
    <property type="entry name" value="Carb-bd-like_fold"/>
</dbReference>
<keyword evidence="4" id="KW-0812">Transmembrane</keyword>
<dbReference type="SUPFAM" id="SSF49464">
    <property type="entry name" value="Carboxypeptidase regulatory domain-like"/>
    <property type="match status" value="1"/>
</dbReference>
<evidence type="ECO:0000256" key="2">
    <source>
        <dbReference type="SAM" id="MobiDB-lite"/>
    </source>
</evidence>
<reference evidence="4 5" key="1">
    <citation type="submission" date="2018-03" db="EMBL/GenBank/DDBJ databases">
        <title>Draft Genome Sequences of the Obligatory Marine Myxobacteria Enhygromyxa salina SWB005.</title>
        <authorList>
            <person name="Poehlein A."/>
            <person name="Moghaddam J.A."/>
            <person name="Harms H."/>
            <person name="Alanjari M."/>
            <person name="Koenig G.M."/>
            <person name="Daniel R."/>
            <person name="Schaeberle T.F."/>
        </authorList>
    </citation>
    <scope>NUCLEOTIDE SEQUENCE [LARGE SCALE GENOMIC DNA]</scope>
    <source>
        <strain evidence="4 5">SWB005</strain>
    </source>
</reference>
<dbReference type="GO" id="GO:0030246">
    <property type="term" value="F:carbohydrate binding"/>
    <property type="evidence" value="ECO:0007669"/>
    <property type="project" value="InterPro"/>
</dbReference>
<dbReference type="InterPro" id="IPR001478">
    <property type="entry name" value="PDZ"/>
</dbReference>
<evidence type="ECO:0000313" key="4">
    <source>
        <dbReference type="EMBL" id="PRP92859.1"/>
    </source>
</evidence>
<feature type="region of interest" description="Disordered" evidence="2">
    <location>
        <begin position="19"/>
        <end position="55"/>
    </location>
</feature>
<keyword evidence="4" id="KW-0472">Membrane</keyword>
<sequence length="950" mass="98435">MFVGLLIASLAVGFTLRSSTADKPEDDGATESKMAKKAGSRPGRAGPEQPEARRMSVAVVDGSGQPIAGAQVCLLLAGREVLAQRCAATDAGGFVDELELSAGEGWRIAVSAEGYRPAMVPRPGELAPRGDHVKVTLRRGGVRVTGVVADATGGTIEGALVRVEDASGAAIAASVSGEGGEFELWASEGHARIEAAADGYVSGSKGLVLPSGAVELVLLPEAVIAGRVLDARTGAAIPDALVSARRADNDAREGSDDGVYRARSDAQGRYEIRGLPGGVFGLSSQGPWGEGASEGGVTVEFSSRVEDVDILIHRGTRVRARVVIADTRQGCPGAEVSLVEEEVGRRLASSADLDGRVELSVAGAGSYRVAVRCEGHRLVGDPPVLELSGDPSDDESIELVVERGFVLRGRVSGDGEPLAEAAVALIAARGGPPAAVAVANSAGEVELAGLDDGEYVVTGVAPGWFPVDAELRVTIPRDDSFELALRAGGTLRGEVVEVGGRPVASARVLAVRRSVNGRWRGETLTDAEGQFAFASLPPGRYQVDLLAEGGQPLTSSSGAAASASASVEGGEASELEFVVAPQAGVITGVVVDSDGEPLAAAFVCAKADAPPPDALVSRGRCAPRMTDVDGSFEIRRLSGGQYTLEARVRGGGEAVLSGVAIGDEVELVVRDTGSLQGRAHYRSDGSIPDLLVVEVVRGDAAVRRRDVFLRTRGEWSVAGLPVGRYQVRIKASQGAGAVEAEVGAGRNDAGDVPLDDLTQLLGRVVRLETGEPLADFRVVATALDAQLRSRYVHEDARNVSDASGRFLISDPPTGRVTLHVIPKNLHARPPDLTEAHLSVTVNPGAPLDLGDLGVPTRRLSPDQQAASFGFRLVRWDHVADQADQVARVIRVEPGGAAAAAGLEVDDVITAIDGYDVVGRRYILQYLLAAPVGTSVVLDTERAPGLVLVGR</sequence>
<dbReference type="AlphaFoldDB" id="A0A2S9XJ06"/>
<dbReference type="Pfam" id="PF17820">
    <property type="entry name" value="PDZ_6"/>
    <property type="match status" value="1"/>
</dbReference>
<protein>
    <submittedName>
        <fullName evidence="4">Nickel uptake substrate-specific transmembrane region</fullName>
    </submittedName>
</protein>
<dbReference type="EMBL" id="PVNK01000203">
    <property type="protein sequence ID" value="PRP92859.1"/>
    <property type="molecule type" value="Genomic_DNA"/>
</dbReference>
<organism evidence="4 5">
    <name type="scientific">Enhygromyxa salina</name>
    <dbReference type="NCBI Taxonomy" id="215803"/>
    <lineage>
        <taxon>Bacteria</taxon>
        <taxon>Pseudomonadati</taxon>
        <taxon>Myxococcota</taxon>
        <taxon>Polyangia</taxon>
        <taxon>Nannocystales</taxon>
        <taxon>Nannocystaceae</taxon>
        <taxon>Enhygromyxa</taxon>
    </lineage>
</organism>
<dbReference type="SMART" id="SM00228">
    <property type="entry name" value="PDZ"/>
    <property type="match status" value="1"/>
</dbReference>
<dbReference type="PANTHER" id="PTHR23303">
    <property type="entry name" value="CARBOXYPEPTIDASE REGULATORY REGION-CONTAINING"/>
    <property type="match status" value="1"/>
</dbReference>
<keyword evidence="1" id="KW-0732">Signal</keyword>
<evidence type="ECO:0000313" key="5">
    <source>
        <dbReference type="Proteomes" id="UP000237968"/>
    </source>
</evidence>
<dbReference type="InterPro" id="IPR008969">
    <property type="entry name" value="CarboxyPept-like_regulatory"/>
</dbReference>